<dbReference type="AlphaFoldDB" id="A0A563UIQ2"/>
<keyword evidence="1" id="KW-0812">Transmembrane</keyword>
<evidence type="ECO:0000256" key="1">
    <source>
        <dbReference type="SAM" id="Phobius"/>
    </source>
</evidence>
<keyword evidence="1" id="KW-0472">Membrane</keyword>
<feature type="transmembrane region" description="Helical" evidence="1">
    <location>
        <begin position="166"/>
        <end position="197"/>
    </location>
</feature>
<dbReference type="Proteomes" id="UP000320042">
    <property type="component" value="Unassembled WGS sequence"/>
</dbReference>
<feature type="transmembrane region" description="Helical" evidence="1">
    <location>
        <begin position="383"/>
        <end position="400"/>
    </location>
</feature>
<comment type="caution">
    <text evidence="2">The sequence shown here is derived from an EMBL/GenBank/DDBJ whole genome shotgun (WGS) entry which is preliminary data.</text>
</comment>
<gene>
    <name evidence="2" type="ORF">FPZ43_01495</name>
</gene>
<dbReference type="EMBL" id="VOEJ01000001">
    <property type="protein sequence ID" value="TWR31179.1"/>
    <property type="molecule type" value="Genomic_DNA"/>
</dbReference>
<evidence type="ECO:0000313" key="2">
    <source>
        <dbReference type="EMBL" id="TWR31179.1"/>
    </source>
</evidence>
<feature type="transmembrane region" description="Helical" evidence="1">
    <location>
        <begin position="95"/>
        <end position="120"/>
    </location>
</feature>
<feature type="transmembrane region" description="Helical" evidence="1">
    <location>
        <begin position="360"/>
        <end position="377"/>
    </location>
</feature>
<evidence type="ECO:0000313" key="3">
    <source>
        <dbReference type="Proteomes" id="UP000320042"/>
    </source>
</evidence>
<keyword evidence="3" id="KW-1185">Reference proteome</keyword>
<feature type="transmembrane region" description="Helical" evidence="1">
    <location>
        <begin position="209"/>
        <end position="228"/>
    </location>
</feature>
<proteinExistence type="predicted"/>
<name>A0A563UIQ2_9SPHI</name>
<feature type="transmembrane region" description="Helical" evidence="1">
    <location>
        <begin position="141"/>
        <end position="160"/>
    </location>
</feature>
<accession>A0A563UIQ2</accession>
<feature type="transmembrane region" description="Helical" evidence="1">
    <location>
        <begin position="26"/>
        <end position="47"/>
    </location>
</feature>
<feature type="transmembrane region" description="Helical" evidence="1">
    <location>
        <begin position="59"/>
        <end position="75"/>
    </location>
</feature>
<sequence>MIITAAIFYLLIIVLSIIITGDKYNMFLMSNIIFLTTTFLFPFLGILVGLDVVMTVEGMVMYLLYYFIFFAFYILGRKVKFNDNIGTPENTRGFYVYLVLWFCLGVNILFVLYSVANYGIQGAFINSREVYTTTRTGSGQIYYVASIFLNLYAILGLFVYKRKILHFLFCVLLALPYGTKGKIFLILIYNLAYVFFVNKDREKYRRLKYFLPIVIFIPLIMVGAFWYTSIGLDQSALLQFVIGYGNEYENNFHDMIIHFDHYFPHGYLNGTILFGDVFYPFIPRVLWPGKPLIFGDLYLSYIIYPEATIANAGAPSFGPLGQPYADFGFWGGLVQIFIEQSILGFLLGRAETKCIKYPSIFNFFLLIALSFGGLIGLAATNRLVLLAFNVTLIFIIFYPLKYKFVLNKKLRQ</sequence>
<reference evidence="2 3" key="1">
    <citation type="submission" date="2019-07" db="EMBL/GenBank/DDBJ databases">
        <authorList>
            <person name="Kim J."/>
        </authorList>
    </citation>
    <scope>NUCLEOTIDE SEQUENCE [LARGE SCALE GENOMIC DNA]</scope>
    <source>
        <strain evidence="3">dk17</strain>
    </source>
</reference>
<feature type="transmembrane region" description="Helical" evidence="1">
    <location>
        <begin position="327"/>
        <end position="348"/>
    </location>
</feature>
<protein>
    <submittedName>
        <fullName evidence="2">Oligosaccharide repeat unit polymerase</fullName>
    </submittedName>
</protein>
<organism evidence="2 3">
    <name type="scientific">Mucilaginibacter pallidiroseus</name>
    <dbReference type="NCBI Taxonomy" id="2599295"/>
    <lineage>
        <taxon>Bacteria</taxon>
        <taxon>Pseudomonadati</taxon>
        <taxon>Bacteroidota</taxon>
        <taxon>Sphingobacteriia</taxon>
        <taxon>Sphingobacteriales</taxon>
        <taxon>Sphingobacteriaceae</taxon>
        <taxon>Mucilaginibacter</taxon>
    </lineage>
</organism>
<keyword evidence="1" id="KW-1133">Transmembrane helix</keyword>